<protein>
    <submittedName>
        <fullName evidence="1">Uncharacterized protein</fullName>
    </submittedName>
</protein>
<dbReference type="EMBL" id="LACD01000003">
    <property type="protein sequence ID" value="KJZ47603.1"/>
    <property type="molecule type" value="Genomic_DNA"/>
</dbReference>
<gene>
    <name evidence="1" type="ORF">VC34_04345</name>
</gene>
<accession>A0A0F4TT15</accession>
<comment type="caution">
    <text evidence="1">The sequence shown here is derived from an EMBL/GenBank/DDBJ whole genome shotgun (WGS) entry which is preliminary data.</text>
</comment>
<dbReference type="Proteomes" id="UP000033500">
    <property type="component" value="Unassembled WGS sequence"/>
</dbReference>
<reference evidence="1 2" key="1">
    <citation type="submission" date="2015-03" db="EMBL/GenBank/DDBJ databases">
        <title>Comparative genomics of Pseudomonas insights into diversity of traits involved in vanlence and defense.</title>
        <authorList>
            <person name="Qin Y."/>
        </authorList>
    </citation>
    <scope>NUCLEOTIDE SEQUENCE [LARGE SCALE GENOMIC DNA]</scope>
    <source>
        <strain evidence="1 2">C3</strain>
    </source>
</reference>
<dbReference type="AlphaFoldDB" id="A0A0F4TT15"/>
<sequence length="84" mass="9065">MTGRSRMVAMILSPPPPQFGQCCMFVRFDETRQTISSAPVHAVQHQTGQMDVEVGGESEALDQRDATTMAFIVLEPSAQPADGA</sequence>
<name>A0A0F4TT15_PSEFL</name>
<proteinExistence type="predicted"/>
<evidence type="ECO:0000313" key="2">
    <source>
        <dbReference type="Proteomes" id="UP000033500"/>
    </source>
</evidence>
<organism evidence="1 2">
    <name type="scientific">Pseudomonas fluorescens</name>
    <dbReference type="NCBI Taxonomy" id="294"/>
    <lineage>
        <taxon>Bacteria</taxon>
        <taxon>Pseudomonadati</taxon>
        <taxon>Pseudomonadota</taxon>
        <taxon>Gammaproteobacteria</taxon>
        <taxon>Pseudomonadales</taxon>
        <taxon>Pseudomonadaceae</taxon>
        <taxon>Pseudomonas</taxon>
    </lineage>
</organism>
<evidence type="ECO:0000313" key="1">
    <source>
        <dbReference type="EMBL" id="KJZ47603.1"/>
    </source>
</evidence>